<evidence type="ECO:0000313" key="1">
    <source>
        <dbReference type="EMBL" id="VEL07526.1"/>
    </source>
</evidence>
<name>A0A448WB96_9PLAT</name>
<dbReference type="Proteomes" id="UP000784294">
    <property type="component" value="Unassembled WGS sequence"/>
</dbReference>
<evidence type="ECO:0000313" key="2">
    <source>
        <dbReference type="Proteomes" id="UP000784294"/>
    </source>
</evidence>
<dbReference type="EMBL" id="CAAALY010001931">
    <property type="protein sequence ID" value="VEL07526.1"/>
    <property type="molecule type" value="Genomic_DNA"/>
</dbReference>
<reference evidence="1" key="1">
    <citation type="submission" date="2018-11" db="EMBL/GenBank/DDBJ databases">
        <authorList>
            <consortium name="Pathogen Informatics"/>
        </authorList>
    </citation>
    <scope>NUCLEOTIDE SEQUENCE</scope>
</reference>
<proteinExistence type="predicted"/>
<keyword evidence="2" id="KW-1185">Reference proteome</keyword>
<protein>
    <submittedName>
        <fullName evidence="1">Uncharacterized protein</fullName>
    </submittedName>
</protein>
<sequence>MRLAFLTPLDYASGSDKLAICKTGWLTLLHLFFQFGTRFRTIRTYIGMNNSSLLEGLWKLAVLGLNIFAHVSQPSLGVLMQRCRQPVLERSVIPTRLEVVDTCFTDCIYVAMQLYRRVAGFCMRLSVHIYLPLWLRHKSVPGDESLEARDGLAGLVAGFWLSLLSEAGHADEITPHSTFSYKSVALNDRLGAYLTASSSRDPSSLHQPRMAGLSTACRMITIFRLTAHVMSRPACCSSSPGC</sequence>
<accession>A0A448WB96</accession>
<dbReference type="AlphaFoldDB" id="A0A448WB96"/>
<gene>
    <name evidence="1" type="ORF">PXEA_LOCUS966</name>
</gene>
<comment type="caution">
    <text evidence="1">The sequence shown here is derived from an EMBL/GenBank/DDBJ whole genome shotgun (WGS) entry which is preliminary data.</text>
</comment>
<organism evidence="1 2">
    <name type="scientific">Protopolystoma xenopodis</name>
    <dbReference type="NCBI Taxonomy" id="117903"/>
    <lineage>
        <taxon>Eukaryota</taxon>
        <taxon>Metazoa</taxon>
        <taxon>Spiralia</taxon>
        <taxon>Lophotrochozoa</taxon>
        <taxon>Platyhelminthes</taxon>
        <taxon>Monogenea</taxon>
        <taxon>Polyopisthocotylea</taxon>
        <taxon>Polystomatidea</taxon>
        <taxon>Polystomatidae</taxon>
        <taxon>Protopolystoma</taxon>
    </lineage>
</organism>